<organism evidence="5 6">
    <name type="scientific">Pseudonocardia xishanensis</name>
    <dbReference type="NCBI Taxonomy" id="630995"/>
    <lineage>
        <taxon>Bacteria</taxon>
        <taxon>Bacillati</taxon>
        <taxon>Actinomycetota</taxon>
        <taxon>Actinomycetes</taxon>
        <taxon>Pseudonocardiales</taxon>
        <taxon>Pseudonocardiaceae</taxon>
        <taxon>Pseudonocardia</taxon>
    </lineage>
</organism>
<dbReference type="InterPro" id="IPR002173">
    <property type="entry name" value="Carboh/pur_kinase_PfkB_CS"/>
</dbReference>
<dbReference type="InterPro" id="IPR029056">
    <property type="entry name" value="Ribokinase-like"/>
</dbReference>
<dbReference type="PANTHER" id="PTHR43085:SF46">
    <property type="entry name" value="ADENOSINE KINASE"/>
    <property type="match status" value="1"/>
</dbReference>
<comment type="similarity">
    <text evidence="1">Belongs to the carbohydrate kinase PfkB family.</text>
</comment>
<dbReference type="Gene3D" id="3.40.1190.20">
    <property type="match status" value="1"/>
</dbReference>
<feature type="domain" description="Carbohydrate kinase PfkB" evidence="4">
    <location>
        <begin position="53"/>
        <end position="313"/>
    </location>
</feature>
<proteinExistence type="inferred from homology"/>
<protein>
    <submittedName>
        <fullName evidence="5">Carbohydrate kinase family protein</fullName>
    </submittedName>
</protein>
<dbReference type="InterPro" id="IPR050306">
    <property type="entry name" value="PfkB_Carbo_kinase"/>
</dbReference>
<dbReference type="Proteomes" id="UP001501598">
    <property type="component" value="Unassembled WGS sequence"/>
</dbReference>
<evidence type="ECO:0000256" key="1">
    <source>
        <dbReference type="ARBA" id="ARBA00010688"/>
    </source>
</evidence>
<sequence length="350" mass="36532">MSTVSAVSGTAAPATRTGGSDPILVAGSVATDHLLHFPGRFVEQIVGDHLDRLSLSFLVDELVIRRGGVGANIAYGLGVLGASPVLVAAVGPDFAEYRSWLEGHGVDCSGVVVSSTAHTARFTCTTDDDQCQLASFYPGAMSEARDIALAPLVERHAAGLLLVGADDPDAMIAHTVEARELGVPFAADPSQQLPRLDRDQCRTLVDGARYLFTNAYEWELLTRRTGWDAATVARRTGLRVTTLGADGILLVDADSEVRVPAVPADTVVDPTGGGDGFRAGFLAGIGHGLPSVRAAQLGALVATAVLETAGAQEWRLDPVRDLARITDTYGPDAAADLGPLLHAAPDRVAR</sequence>
<evidence type="ECO:0000313" key="6">
    <source>
        <dbReference type="Proteomes" id="UP001501598"/>
    </source>
</evidence>
<evidence type="ECO:0000256" key="2">
    <source>
        <dbReference type="ARBA" id="ARBA00022679"/>
    </source>
</evidence>
<dbReference type="Pfam" id="PF00294">
    <property type="entry name" value="PfkB"/>
    <property type="match status" value="1"/>
</dbReference>
<accession>A0ABP8S2K0</accession>
<comment type="caution">
    <text evidence="5">The sequence shown here is derived from an EMBL/GenBank/DDBJ whole genome shotgun (WGS) entry which is preliminary data.</text>
</comment>
<name>A0ABP8S2K0_9PSEU</name>
<dbReference type="RefSeq" id="WP_345425823.1">
    <property type="nucleotide sequence ID" value="NZ_BAABGT010000097.1"/>
</dbReference>
<evidence type="ECO:0000256" key="3">
    <source>
        <dbReference type="ARBA" id="ARBA00022777"/>
    </source>
</evidence>
<evidence type="ECO:0000259" key="4">
    <source>
        <dbReference type="Pfam" id="PF00294"/>
    </source>
</evidence>
<gene>
    <name evidence="5" type="ORF">GCM10023175_59010</name>
</gene>
<reference evidence="6" key="1">
    <citation type="journal article" date="2019" name="Int. J. Syst. Evol. Microbiol.">
        <title>The Global Catalogue of Microorganisms (GCM) 10K type strain sequencing project: providing services to taxonomists for standard genome sequencing and annotation.</title>
        <authorList>
            <consortium name="The Broad Institute Genomics Platform"/>
            <consortium name="The Broad Institute Genome Sequencing Center for Infectious Disease"/>
            <person name="Wu L."/>
            <person name="Ma J."/>
        </authorList>
    </citation>
    <scope>NUCLEOTIDE SEQUENCE [LARGE SCALE GENOMIC DNA]</scope>
    <source>
        <strain evidence="6">JCM 17906</strain>
    </source>
</reference>
<keyword evidence="3 5" id="KW-0418">Kinase</keyword>
<dbReference type="SUPFAM" id="SSF53613">
    <property type="entry name" value="Ribokinase-like"/>
    <property type="match status" value="1"/>
</dbReference>
<dbReference type="PANTHER" id="PTHR43085">
    <property type="entry name" value="HEXOKINASE FAMILY MEMBER"/>
    <property type="match status" value="1"/>
</dbReference>
<keyword evidence="6" id="KW-1185">Reference proteome</keyword>
<dbReference type="EMBL" id="BAABGT010000097">
    <property type="protein sequence ID" value="GAA4556543.1"/>
    <property type="molecule type" value="Genomic_DNA"/>
</dbReference>
<dbReference type="PROSITE" id="PS00584">
    <property type="entry name" value="PFKB_KINASES_2"/>
    <property type="match status" value="1"/>
</dbReference>
<keyword evidence="2" id="KW-0808">Transferase</keyword>
<evidence type="ECO:0000313" key="5">
    <source>
        <dbReference type="EMBL" id="GAA4556543.1"/>
    </source>
</evidence>
<dbReference type="PROSITE" id="PS00583">
    <property type="entry name" value="PFKB_KINASES_1"/>
    <property type="match status" value="1"/>
</dbReference>
<dbReference type="CDD" id="cd01942">
    <property type="entry name" value="ribokinase_group_A"/>
    <property type="match status" value="1"/>
</dbReference>
<dbReference type="InterPro" id="IPR011611">
    <property type="entry name" value="PfkB_dom"/>
</dbReference>
<dbReference type="GO" id="GO:0016301">
    <property type="term" value="F:kinase activity"/>
    <property type="evidence" value="ECO:0007669"/>
    <property type="project" value="UniProtKB-KW"/>
</dbReference>